<reference evidence="3 4" key="1">
    <citation type="submission" date="2018-05" db="EMBL/GenBank/DDBJ databases">
        <title>Genomic Encyclopedia of Type Strains, Phase IV (KMG-IV): sequencing the most valuable type-strain genomes for metagenomic binning, comparative biology and taxonomic classification.</title>
        <authorList>
            <person name="Goeker M."/>
        </authorList>
    </citation>
    <scope>NUCLEOTIDE SEQUENCE [LARGE SCALE GENOMIC DNA]</scope>
    <source>
        <strain evidence="3 4">DSM 28556</strain>
    </source>
</reference>
<sequence length="325" mass="37907">MTIFSLYIKRLCFIIYINNHDLGVIHIKRLTIITFILITGLILTIFFIKKADIPTNPMEEILKQEEVNMEKDLENEGEQEKEVVAVREDPVKEFLSEKLKKAVSFFFTQEIKVVTLGDSLTEGIGDETNNGGYVGILNDTINAEKHIVQFQNFAKRGSRSGQLLNRIEDEEVTVALEDADIILITIGANDIMQVFKENFTDLTLDKFTQEQIRYEQRLEMIFNELRDINEHGDIYLIGFYNPFKEYFADIEELEFIVDSWNQIGSDVTMRYDNVHYIPIKDMFDDPPVNYYSEDNFHPNHLGYKMIAERVLHYVMNEGERNATNE</sequence>
<keyword evidence="4" id="KW-1185">Reference proteome</keyword>
<feature type="domain" description="SGNH hydrolase-type esterase" evidence="2">
    <location>
        <begin position="116"/>
        <end position="304"/>
    </location>
</feature>
<dbReference type="Proteomes" id="UP000247978">
    <property type="component" value="Unassembled WGS sequence"/>
</dbReference>
<feature type="transmembrane region" description="Helical" evidence="1">
    <location>
        <begin position="30"/>
        <end position="48"/>
    </location>
</feature>
<dbReference type="CDD" id="cd04506">
    <property type="entry name" value="SGNH_hydrolase_YpmR_like"/>
    <property type="match status" value="1"/>
</dbReference>
<dbReference type="GO" id="GO:0004622">
    <property type="term" value="F:phosphatidylcholine lysophospholipase activity"/>
    <property type="evidence" value="ECO:0007669"/>
    <property type="project" value="TreeGrafter"/>
</dbReference>
<evidence type="ECO:0000313" key="3">
    <source>
        <dbReference type="EMBL" id="PXW87444.1"/>
    </source>
</evidence>
<dbReference type="SUPFAM" id="SSF52266">
    <property type="entry name" value="SGNH hydrolase"/>
    <property type="match status" value="1"/>
</dbReference>
<dbReference type="Gene3D" id="3.40.50.1110">
    <property type="entry name" value="SGNH hydrolase"/>
    <property type="match status" value="1"/>
</dbReference>
<evidence type="ECO:0000313" key="4">
    <source>
        <dbReference type="Proteomes" id="UP000247978"/>
    </source>
</evidence>
<dbReference type="PANTHER" id="PTHR30383:SF27">
    <property type="entry name" value="SPORE GERMINATION LIPASE LIPC"/>
    <property type="match status" value="1"/>
</dbReference>
<evidence type="ECO:0000259" key="2">
    <source>
        <dbReference type="Pfam" id="PF13472"/>
    </source>
</evidence>
<dbReference type="Pfam" id="PF13472">
    <property type="entry name" value="Lipase_GDSL_2"/>
    <property type="match status" value="1"/>
</dbReference>
<dbReference type="AlphaFoldDB" id="A0A2V3W2M3"/>
<name>A0A2V3W2M3_9BACI</name>
<keyword evidence="1" id="KW-1133">Transmembrane helix</keyword>
<keyword evidence="1" id="KW-0812">Transmembrane</keyword>
<dbReference type="EMBL" id="QJJQ01000005">
    <property type="protein sequence ID" value="PXW87444.1"/>
    <property type="molecule type" value="Genomic_DNA"/>
</dbReference>
<gene>
    <name evidence="3" type="ORF">DFR56_10586</name>
</gene>
<proteinExistence type="predicted"/>
<protein>
    <submittedName>
        <fullName evidence="3">Lysophospholipase L1-like esterase</fullName>
    </submittedName>
</protein>
<evidence type="ECO:0000256" key="1">
    <source>
        <dbReference type="SAM" id="Phobius"/>
    </source>
</evidence>
<accession>A0A2V3W2M3</accession>
<dbReference type="InterPro" id="IPR036514">
    <property type="entry name" value="SGNH_hydro_sf"/>
</dbReference>
<dbReference type="PANTHER" id="PTHR30383">
    <property type="entry name" value="THIOESTERASE 1/PROTEASE 1/LYSOPHOSPHOLIPASE L1"/>
    <property type="match status" value="1"/>
</dbReference>
<organism evidence="3 4">
    <name type="scientific">Pseudogracilibacillus auburnensis</name>
    <dbReference type="NCBI Taxonomy" id="1494959"/>
    <lineage>
        <taxon>Bacteria</taxon>
        <taxon>Bacillati</taxon>
        <taxon>Bacillota</taxon>
        <taxon>Bacilli</taxon>
        <taxon>Bacillales</taxon>
        <taxon>Bacillaceae</taxon>
        <taxon>Pseudogracilibacillus</taxon>
    </lineage>
</organism>
<dbReference type="InterPro" id="IPR051532">
    <property type="entry name" value="Ester_Hydrolysis_Enzymes"/>
</dbReference>
<comment type="caution">
    <text evidence="3">The sequence shown here is derived from an EMBL/GenBank/DDBJ whole genome shotgun (WGS) entry which is preliminary data.</text>
</comment>
<keyword evidence="1" id="KW-0472">Membrane</keyword>
<dbReference type="InterPro" id="IPR013830">
    <property type="entry name" value="SGNH_hydro"/>
</dbReference>